<dbReference type="Pfam" id="PF00027">
    <property type="entry name" value="cNMP_binding"/>
    <property type="match status" value="1"/>
</dbReference>
<dbReference type="AlphaFoldDB" id="A0A1H4NK31"/>
<dbReference type="STRING" id="402596.SAMN04489844_1389"/>
<evidence type="ECO:0000313" key="2">
    <source>
        <dbReference type="EMBL" id="SEB95238.1"/>
    </source>
</evidence>
<name>A0A1H4NK31_9ACTN</name>
<evidence type="ECO:0000259" key="1">
    <source>
        <dbReference type="PROSITE" id="PS50042"/>
    </source>
</evidence>
<dbReference type="OrthoDB" id="4619743at2"/>
<dbReference type="SUPFAM" id="SSF51206">
    <property type="entry name" value="cAMP-binding domain-like"/>
    <property type="match status" value="1"/>
</dbReference>
<proteinExistence type="predicted"/>
<reference evidence="3" key="1">
    <citation type="submission" date="2016-10" db="EMBL/GenBank/DDBJ databases">
        <authorList>
            <person name="Varghese N."/>
            <person name="Submissions S."/>
        </authorList>
    </citation>
    <scope>NUCLEOTIDE SEQUENCE [LARGE SCALE GENOMIC DNA]</scope>
    <source>
        <strain evidence="3">DSM 22017</strain>
    </source>
</reference>
<dbReference type="PROSITE" id="PS50042">
    <property type="entry name" value="CNMP_BINDING_3"/>
    <property type="match status" value="1"/>
</dbReference>
<dbReference type="SMART" id="SM00100">
    <property type="entry name" value="cNMP"/>
    <property type="match status" value="1"/>
</dbReference>
<sequence>MTDSILDALSPADAERVIAAGRTLTLPQGWSPIAESTPADKAYLITEGEVSVRRGGVEIATLGAGSVVGEAAIVNRTLRSATVVALTPLRVVHFTSERLEQLADEVPAFGAALREAAAGRVNGG</sequence>
<organism evidence="2 3">
    <name type="scientific">Nocardioides exalbidus</name>
    <dbReference type="NCBI Taxonomy" id="402596"/>
    <lineage>
        <taxon>Bacteria</taxon>
        <taxon>Bacillati</taxon>
        <taxon>Actinomycetota</taxon>
        <taxon>Actinomycetes</taxon>
        <taxon>Propionibacteriales</taxon>
        <taxon>Nocardioidaceae</taxon>
        <taxon>Nocardioides</taxon>
    </lineage>
</organism>
<feature type="domain" description="Cyclic nucleotide-binding" evidence="1">
    <location>
        <begin position="5"/>
        <end position="102"/>
    </location>
</feature>
<dbReference type="EMBL" id="FNRT01000002">
    <property type="protein sequence ID" value="SEB95238.1"/>
    <property type="molecule type" value="Genomic_DNA"/>
</dbReference>
<dbReference type="CDD" id="cd00038">
    <property type="entry name" value="CAP_ED"/>
    <property type="match status" value="1"/>
</dbReference>
<keyword evidence="3" id="KW-1185">Reference proteome</keyword>
<dbReference type="InterPro" id="IPR018488">
    <property type="entry name" value="cNMP-bd_CS"/>
</dbReference>
<dbReference type="PROSITE" id="PS00889">
    <property type="entry name" value="CNMP_BINDING_2"/>
    <property type="match status" value="1"/>
</dbReference>
<dbReference type="InterPro" id="IPR000595">
    <property type="entry name" value="cNMP-bd_dom"/>
</dbReference>
<dbReference type="InterPro" id="IPR014710">
    <property type="entry name" value="RmlC-like_jellyroll"/>
</dbReference>
<dbReference type="Gene3D" id="2.60.120.10">
    <property type="entry name" value="Jelly Rolls"/>
    <property type="match status" value="1"/>
</dbReference>
<evidence type="ECO:0000313" key="3">
    <source>
        <dbReference type="Proteomes" id="UP000198742"/>
    </source>
</evidence>
<accession>A0A1H4NK31</accession>
<gene>
    <name evidence="2" type="ORF">SAMN04489844_1389</name>
</gene>
<dbReference type="RefSeq" id="WP_090968449.1">
    <property type="nucleotide sequence ID" value="NZ_FNRT01000002.1"/>
</dbReference>
<dbReference type="InterPro" id="IPR018490">
    <property type="entry name" value="cNMP-bd_dom_sf"/>
</dbReference>
<dbReference type="Proteomes" id="UP000198742">
    <property type="component" value="Unassembled WGS sequence"/>
</dbReference>
<protein>
    <submittedName>
        <fullName evidence="2">Cyclic nucleotide-binding domain-containing protein</fullName>
    </submittedName>
</protein>